<proteinExistence type="inferred from homology"/>
<keyword evidence="8" id="KW-1185">Reference proteome</keyword>
<dbReference type="SMART" id="SM00739">
    <property type="entry name" value="KOW"/>
    <property type="match status" value="1"/>
</dbReference>
<dbReference type="PROSITE" id="PS01108">
    <property type="entry name" value="RIBOSOMAL_L24"/>
    <property type="match status" value="1"/>
</dbReference>
<evidence type="ECO:0000256" key="2">
    <source>
        <dbReference type="ARBA" id="ARBA00023015"/>
    </source>
</evidence>
<evidence type="ECO:0000256" key="1">
    <source>
        <dbReference type="ARBA" id="ARBA00022814"/>
    </source>
</evidence>
<dbReference type="GO" id="GO:0032784">
    <property type="term" value="P:regulation of DNA-templated transcription elongation"/>
    <property type="evidence" value="ECO:0007669"/>
    <property type="project" value="InterPro"/>
</dbReference>
<dbReference type="Proteomes" id="UP000294545">
    <property type="component" value="Unassembled WGS sequence"/>
</dbReference>
<dbReference type="Gene3D" id="2.30.30.30">
    <property type="match status" value="1"/>
</dbReference>
<evidence type="ECO:0000256" key="3">
    <source>
        <dbReference type="ARBA" id="ARBA00023163"/>
    </source>
</evidence>
<protein>
    <recommendedName>
        <fullName evidence="4">Transcription termination/antitermination protein NusG</fullName>
    </recommendedName>
</protein>
<name>A0A4R1MRC8_9FIRM</name>
<dbReference type="InterPro" id="IPR036735">
    <property type="entry name" value="NGN_dom_sf"/>
</dbReference>
<keyword evidence="1 4" id="KW-0889">Transcription antitermination</keyword>
<reference evidence="7 8" key="1">
    <citation type="submission" date="2019-03" db="EMBL/GenBank/DDBJ databases">
        <title>Genomic Encyclopedia of Type Strains, Phase IV (KMG-IV): sequencing the most valuable type-strain genomes for metagenomic binning, comparative biology and taxonomic classification.</title>
        <authorList>
            <person name="Goeker M."/>
        </authorList>
    </citation>
    <scope>NUCLEOTIDE SEQUENCE [LARGE SCALE GENOMIC DNA]</scope>
    <source>
        <strain evidence="7 8">DSM 24176</strain>
    </source>
</reference>
<accession>A0A4R1MRC8</accession>
<dbReference type="InterPro" id="IPR005824">
    <property type="entry name" value="KOW"/>
</dbReference>
<dbReference type="NCBIfam" id="NF033641">
    <property type="entry name" value="antiterm_LoaP"/>
    <property type="match status" value="1"/>
</dbReference>
<comment type="similarity">
    <text evidence="4">Belongs to the NusG family.</text>
</comment>
<dbReference type="InterPro" id="IPR043425">
    <property type="entry name" value="NusG-like"/>
</dbReference>
<dbReference type="InterPro" id="IPR047663">
    <property type="entry name" value="Transcription_antiterm_LoaP"/>
</dbReference>
<dbReference type="SMART" id="SM00738">
    <property type="entry name" value="NGN"/>
    <property type="match status" value="1"/>
</dbReference>
<dbReference type="PRINTS" id="PR00338">
    <property type="entry name" value="NUSGTNSCPFCT"/>
</dbReference>
<gene>
    <name evidence="7" type="ORF">EDC19_1307</name>
</gene>
<dbReference type="InterPro" id="IPR005825">
    <property type="entry name" value="Ribosomal_uL24_CS"/>
</dbReference>
<dbReference type="GO" id="GO:0003735">
    <property type="term" value="F:structural constituent of ribosome"/>
    <property type="evidence" value="ECO:0007669"/>
    <property type="project" value="InterPro"/>
</dbReference>
<dbReference type="CDD" id="cd06091">
    <property type="entry name" value="KOW_NusG"/>
    <property type="match status" value="1"/>
</dbReference>
<keyword evidence="3 4" id="KW-0804">Transcription</keyword>
<feature type="domain" description="NusG-like N-terminal" evidence="5">
    <location>
        <begin position="3"/>
        <end position="105"/>
    </location>
</feature>
<feature type="domain" description="KOW" evidence="6">
    <location>
        <begin position="117"/>
        <end position="144"/>
    </location>
</feature>
<dbReference type="GO" id="GO:0005840">
    <property type="term" value="C:ribosome"/>
    <property type="evidence" value="ECO:0007669"/>
    <property type="project" value="InterPro"/>
</dbReference>
<dbReference type="PANTHER" id="PTHR30265">
    <property type="entry name" value="RHO-INTERACTING TRANSCRIPTION TERMINATION FACTOR NUSG"/>
    <property type="match status" value="1"/>
</dbReference>
<evidence type="ECO:0000259" key="6">
    <source>
        <dbReference type="SMART" id="SM00739"/>
    </source>
</evidence>
<comment type="function">
    <text evidence="4">Participates in transcription elongation, termination and antitermination.</text>
</comment>
<dbReference type="SUPFAM" id="SSF50104">
    <property type="entry name" value="Translation proteins SH3-like domain"/>
    <property type="match status" value="1"/>
</dbReference>
<dbReference type="RefSeq" id="WP_132282042.1">
    <property type="nucleotide sequence ID" value="NZ_SMGQ01000012.1"/>
</dbReference>
<dbReference type="AlphaFoldDB" id="A0A4R1MRC8"/>
<evidence type="ECO:0000313" key="8">
    <source>
        <dbReference type="Proteomes" id="UP000294545"/>
    </source>
</evidence>
<evidence type="ECO:0000313" key="7">
    <source>
        <dbReference type="EMBL" id="TCK93129.1"/>
    </source>
</evidence>
<dbReference type="GO" id="GO:0006412">
    <property type="term" value="P:translation"/>
    <property type="evidence" value="ECO:0007669"/>
    <property type="project" value="InterPro"/>
</dbReference>
<dbReference type="GO" id="GO:0031564">
    <property type="term" value="P:transcription antitermination"/>
    <property type="evidence" value="ECO:0007669"/>
    <property type="project" value="UniProtKB-KW"/>
</dbReference>
<sequence>MKKEKWYALFVESNKEKKVKQLLEKTMAQDYKIIIPTRELKERKNGKWYHKKRKLFPGYVLIKGYIDTQAYHDIKNTPGIVEVLKTNEELLTIDEKELEVLKLLIDNKDNNIGVSKLYKEDDTIQIIEGPLKGLEGYIVHVNHRKGRAKVKINFMNDERIVELGVEIVEKIQSQT</sequence>
<dbReference type="GO" id="GO:0006354">
    <property type="term" value="P:DNA-templated transcription elongation"/>
    <property type="evidence" value="ECO:0007669"/>
    <property type="project" value="InterPro"/>
</dbReference>
<dbReference type="OrthoDB" id="1681764at2"/>
<evidence type="ECO:0000259" key="5">
    <source>
        <dbReference type="SMART" id="SM00738"/>
    </source>
</evidence>
<dbReference type="GO" id="GO:0006353">
    <property type="term" value="P:DNA-templated transcription termination"/>
    <property type="evidence" value="ECO:0007669"/>
    <property type="project" value="UniProtKB-KW"/>
</dbReference>
<dbReference type="Gene3D" id="3.30.70.940">
    <property type="entry name" value="NusG, N-terminal domain"/>
    <property type="match status" value="1"/>
</dbReference>
<dbReference type="InterPro" id="IPR008991">
    <property type="entry name" value="Translation_prot_SH3-like_sf"/>
</dbReference>
<dbReference type="InterPro" id="IPR014722">
    <property type="entry name" value="Rib_uL2_dom2"/>
</dbReference>
<dbReference type="PANTHER" id="PTHR30265:SF4">
    <property type="entry name" value="KOW MOTIF FAMILY PROTEIN, EXPRESSED"/>
    <property type="match status" value="1"/>
</dbReference>
<keyword evidence="2 4" id="KW-0805">Transcription regulation</keyword>
<dbReference type="CDD" id="cd08000">
    <property type="entry name" value="NGN"/>
    <property type="match status" value="1"/>
</dbReference>
<organism evidence="7 8">
    <name type="scientific">Natranaerovirga hydrolytica</name>
    <dbReference type="NCBI Taxonomy" id="680378"/>
    <lineage>
        <taxon>Bacteria</taxon>
        <taxon>Bacillati</taxon>
        <taxon>Bacillota</taxon>
        <taxon>Clostridia</taxon>
        <taxon>Lachnospirales</taxon>
        <taxon>Natranaerovirgaceae</taxon>
        <taxon>Natranaerovirga</taxon>
    </lineage>
</organism>
<evidence type="ECO:0000256" key="4">
    <source>
        <dbReference type="RuleBase" id="RU000538"/>
    </source>
</evidence>
<dbReference type="InterPro" id="IPR006645">
    <property type="entry name" value="NGN-like_dom"/>
</dbReference>
<dbReference type="InterPro" id="IPR001062">
    <property type="entry name" value="Transcrpt_antiterm_NusG"/>
</dbReference>
<dbReference type="Pfam" id="PF02357">
    <property type="entry name" value="NusG"/>
    <property type="match status" value="1"/>
</dbReference>
<dbReference type="SUPFAM" id="SSF82679">
    <property type="entry name" value="N-utilization substance G protein NusG, N-terminal domain"/>
    <property type="match status" value="1"/>
</dbReference>
<dbReference type="EMBL" id="SMGQ01000012">
    <property type="protein sequence ID" value="TCK93129.1"/>
    <property type="molecule type" value="Genomic_DNA"/>
</dbReference>
<comment type="caution">
    <text evidence="7">The sequence shown here is derived from an EMBL/GenBank/DDBJ whole genome shotgun (WGS) entry which is preliminary data.</text>
</comment>
<keyword evidence="4" id="KW-0806">Transcription termination</keyword>